<evidence type="ECO:0000313" key="2">
    <source>
        <dbReference type="EMBL" id="MBM3225073.1"/>
    </source>
</evidence>
<dbReference type="AlphaFoldDB" id="A0A938B4U7"/>
<evidence type="ECO:0000259" key="1">
    <source>
        <dbReference type="Pfam" id="PF02627"/>
    </source>
</evidence>
<evidence type="ECO:0000313" key="3">
    <source>
        <dbReference type="Proteomes" id="UP000712673"/>
    </source>
</evidence>
<accession>A0A938B4U7</accession>
<dbReference type="PANTHER" id="PTHR34846">
    <property type="entry name" value="4-CARBOXYMUCONOLACTONE DECARBOXYLASE FAMILY PROTEIN (AFU_ORTHOLOGUE AFUA_6G11590)"/>
    <property type="match status" value="1"/>
</dbReference>
<dbReference type="InterPro" id="IPR029032">
    <property type="entry name" value="AhpD-like"/>
</dbReference>
<dbReference type="Gene3D" id="1.20.1290.10">
    <property type="entry name" value="AhpD-like"/>
    <property type="match status" value="1"/>
</dbReference>
<reference evidence="2" key="1">
    <citation type="submission" date="2019-03" db="EMBL/GenBank/DDBJ databases">
        <title>Lake Tanganyika Metagenome-Assembled Genomes (MAGs).</title>
        <authorList>
            <person name="Tran P."/>
        </authorList>
    </citation>
    <scope>NUCLEOTIDE SEQUENCE</scope>
    <source>
        <strain evidence="2">K_DeepCast_65m_m2_066</strain>
    </source>
</reference>
<proteinExistence type="predicted"/>
<name>A0A938B4U7_UNCTE</name>
<dbReference type="Pfam" id="PF02627">
    <property type="entry name" value="CMD"/>
    <property type="match status" value="1"/>
</dbReference>
<organism evidence="2 3">
    <name type="scientific">Tectimicrobiota bacterium</name>
    <dbReference type="NCBI Taxonomy" id="2528274"/>
    <lineage>
        <taxon>Bacteria</taxon>
        <taxon>Pseudomonadati</taxon>
        <taxon>Nitrospinota/Tectimicrobiota group</taxon>
        <taxon>Candidatus Tectimicrobiota</taxon>
    </lineage>
</organism>
<dbReference type="EMBL" id="VGLS01000473">
    <property type="protein sequence ID" value="MBM3225073.1"/>
    <property type="molecule type" value="Genomic_DNA"/>
</dbReference>
<sequence>MLTRRSIMARLTPIISKEQVDSKDHAIVDAIIGSRGALQGPFSMFLHSPELAGRAAHLGAYVRFEGSLDMRVRVLAAMTVAREFEAVYVWGAQTGSARRQGVSESTITAIREQHTRGIPPEDAQIVAFTQQLLQKHRIDDATMQAMRKRLSDDELIQLTGAIGYYSMLAMTVNACELEAAPGAEVLQV</sequence>
<dbReference type="InterPro" id="IPR003779">
    <property type="entry name" value="CMD-like"/>
</dbReference>
<dbReference type="PANTHER" id="PTHR34846:SF11">
    <property type="entry name" value="4-CARBOXYMUCONOLACTONE DECARBOXYLASE FAMILY PROTEIN (AFU_ORTHOLOGUE AFUA_6G11590)"/>
    <property type="match status" value="1"/>
</dbReference>
<dbReference type="Proteomes" id="UP000712673">
    <property type="component" value="Unassembled WGS sequence"/>
</dbReference>
<protein>
    <submittedName>
        <fullName evidence="2">Carboxymuconolactone decarboxylase family protein</fullName>
    </submittedName>
</protein>
<gene>
    <name evidence="2" type="ORF">FJZ47_14905</name>
</gene>
<dbReference type="SUPFAM" id="SSF69118">
    <property type="entry name" value="AhpD-like"/>
    <property type="match status" value="1"/>
</dbReference>
<feature type="domain" description="Carboxymuconolactone decarboxylase-like" evidence="1">
    <location>
        <begin position="49"/>
        <end position="112"/>
    </location>
</feature>
<comment type="caution">
    <text evidence="2">The sequence shown here is derived from an EMBL/GenBank/DDBJ whole genome shotgun (WGS) entry which is preliminary data.</text>
</comment>